<name>A0ACB7YL12_9ERIC</name>
<gene>
    <name evidence="1" type="ORF">Vadar_006935</name>
</gene>
<proteinExistence type="predicted"/>
<comment type="caution">
    <text evidence="1">The sequence shown here is derived from an EMBL/GenBank/DDBJ whole genome shotgun (WGS) entry which is preliminary data.</text>
</comment>
<dbReference type="Proteomes" id="UP000828048">
    <property type="component" value="Chromosome 11"/>
</dbReference>
<protein>
    <submittedName>
        <fullName evidence="1">Uncharacterized protein</fullName>
    </submittedName>
</protein>
<sequence>MEQFSHNSMRVKNNKHFLFDNKHFQGPMINRRFNSSWEEQAFAYDSGFIWPPRSYSCSFCKREFRSAQALGGHMNVHRRDRARLKQSFCPRNHEAVHQLNHNPSQVCYESSKLDPSGNPIFLGMSPHRHYSPSGVSPDSKTAVEKGTGRKVLVENNMSVGLNSQNQSYGFDVNHEVISSSHKRYKTSTTTVSSSFQRFCFQSDQVLGLKTGSLEELDLELRLGDPPKVKKN</sequence>
<organism evidence="1 2">
    <name type="scientific">Vaccinium darrowii</name>
    <dbReference type="NCBI Taxonomy" id="229202"/>
    <lineage>
        <taxon>Eukaryota</taxon>
        <taxon>Viridiplantae</taxon>
        <taxon>Streptophyta</taxon>
        <taxon>Embryophyta</taxon>
        <taxon>Tracheophyta</taxon>
        <taxon>Spermatophyta</taxon>
        <taxon>Magnoliopsida</taxon>
        <taxon>eudicotyledons</taxon>
        <taxon>Gunneridae</taxon>
        <taxon>Pentapetalae</taxon>
        <taxon>asterids</taxon>
        <taxon>Ericales</taxon>
        <taxon>Ericaceae</taxon>
        <taxon>Vaccinioideae</taxon>
        <taxon>Vaccinieae</taxon>
        <taxon>Vaccinium</taxon>
    </lineage>
</organism>
<dbReference type="EMBL" id="CM037161">
    <property type="protein sequence ID" value="KAH7853819.1"/>
    <property type="molecule type" value="Genomic_DNA"/>
</dbReference>
<accession>A0ACB7YL12</accession>
<evidence type="ECO:0000313" key="1">
    <source>
        <dbReference type="EMBL" id="KAH7853819.1"/>
    </source>
</evidence>
<reference evidence="1 2" key="1">
    <citation type="journal article" date="2021" name="Hortic Res">
        <title>High-quality reference genome and annotation aids understanding of berry development for evergreen blueberry (Vaccinium darrowii).</title>
        <authorList>
            <person name="Yu J."/>
            <person name="Hulse-Kemp A.M."/>
            <person name="Babiker E."/>
            <person name="Staton M."/>
        </authorList>
    </citation>
    <scope>NUCLEOTIDE SEQUENCE [LARGE SCALE GENOMIC DNA]</scope>
    <source>
        <strain evidence="2">cv. NJ 8807/NJ 8810</strain>
        <tissue evidence="1">Young leaf</tissue>
    </source>
</reference>
<keyword evidence="2" id="KW-1185">Reference proteome</keyword>
<evidence type="ECO:0000313" key="2">
    <source>
        <dbReference type="Proteomes" id="UP000828048"/>
    </source>
</evidence>